<dbReference type="Proteomes" id="UP001445472">
    <property type="component" value="Unassembled WGS sequence"/>
</dbReference>
<dbReference type="InterPro" id="IPR045851">
    <property type="entry name" value="AMP-bd_C_sf"/>
</dbReference>
<comment type="caution">
    <text evidence="7">The sequence shown here is derived from an EMBL/GenBank/DDBJ whole genome shotgun (WGS) entry which is preliminary data.</text>
</comment>
<keyword evidence="3" id="KW-0597">Phosphoprotein</keyword>
<keyword evidence="8" id="KW-1185">Reference proteome</keyword>
<keyword evidence="4" id="KW-0677">Repeat</keyword>
<dbReference type="CDD" id="cd05930">
    <property type="entry name" value="A_NRPS"/>
    <property type="match status" value="1"/>
</dbReference>
<evidence type="ECO:0000256" key="1">
    <source>
        <dbReference type="ARBA" id="ARBA00001957"/>
    </source>
</evidence>
<dbReference type="CDD" id="cd17646">
    <property type="entry name" value="A_NRPS_AB3403-like"/>
    <property type="match status" value="1"/>
</dbReference>
<evidence type="ECO:0000256" key="5">
    <source>
        <dbReference type="ARBA" id="ARBA00023194"/>
    </source>
</evidence>
<evidence type="ECO:0000256" key="4">
    <source>
        <dbReference type="ARBA" id="ARBA00022737"/>
    </source>
</evidence>
<dbReference type="InterPro" id="IPR023213">
    <property type="entry name" value="CAT-like_dom_sf"/>
</dbReference>
<gene>
    <name evidence="7" type="ORF">ABT276_25720</name>
</gene>
<dbReference type="NCBIfam" id="TIGR01733">
    <property type="entry name" value="AA-adenyl-dom"/>
    <property type="match status" value="4"/>
</dbReference>
<dbReference type="Gene3D" id="3.30.559.30">
    <property type="entry name" value="Nonribosomal peptide synthetase, condensation domain"/>
    <property type="match status" value="6"/>
</dbReference>
<dbReference type="Gene3D" id="3.30.559.10">
    <property type="entry name" value="Chloramphenicol acetyltransferase-like domain"/>
    <property type="match status" value="6"/>
</dbReference>
<proteinExistence type="predicted"/>
<dbReference type="SUPFAM" id="SSF52777">
    <property type="entry name" value="CoA-dependent acyltransferases"/>
    <property type="match status" value="12"/>
</dbReference>
<sequence length="5184" mass="556804">MFDAESDRTYIAGTPVTGGQSGIWLAQQIEPDGSAFNVSFVLELCGVADLGRLASAVRQATEEAESLHVRVVADNGVPRQVPTRRPVDVPVIVVVGETDPRGAAEALMEADRDRPADLLDAPLFAQKLFVLADDRVLWYQRYHHIVADGTAIAQITRRAGDLYGGTEPTTAPDWSLARLVDADIAYRRSPQHEEDRAYWHARMADRPEPVRLVQRSSAPMSRRLRRTTELAPALVARLRSTAVQAEAKPSRLLVAAVAAYLHRVTGHQDIVLGLPVTARRDPQTRRTPGMVSNVLPLRVQVRPGMTGRRLLAAVEQAVQETVTHGRYRAEDLARDLGLTDGVQELVGPTVNILPGTDGIRFGDLDADLLPRWLGPVSDLAITMAYTCGGQGLRIDFDADADVCDQPTLEEHQRRFLLLLRTLAEDLNSPVAHLELTTGAERSLLVQELGVSPREVTELSWPAAFEQQVRRTPDAVALVCEDRELTYAELNGAANRLARLLLSRKVGAEHVVGVALPRSPELVVALLAVMKAGAAYLPLDADHPQDRIAYMLDDSGARTIVTTRALSAELPDASGVERLLLDDAALVTELAAFDAFDPEVSVALDQAAYVIYTSGSTGRPKGVVVSHDGVGSLVATATDRIGVTSDSRVVQFASVGFDVTVWDLIMSLCVGGRIILVPTERRVAGPALTDYIARHRATHMILPPSLVSALPQDCELPDGSVLIVGTEAVPSELIARWAGRVRVVVAYGLTEATVNSTLWIADPDRPGPAPIGVPDPNTRAYVLDAALRPVPAGAEGELYVGGRGLARGYLGRPGLTAERFVADPFAGDAGARMYRTGDRVRWTTDGNLEFLGRADGQIKIRGHRIEPGEIESAFMACPGIAQAAVLVREDHRDVKRLVAYLVAEPGQDADAAVSAARTNIADALPDYMVPSAVVRLDGPLPLTPNGKLDRRALPAPRWTAMAGDDAPTTPAETALATLFADVLGLPSVGVHDSFFELGGDSIVAIQLVNRAREAGLKVTPRDVFRHRTVAALARLAGEAVTAGTTAGPQDLPAPFSLVILGEAERDECAAAVPGLVDVLPATPLQEGFYFHAFVDEGGADGYAVQDTVELAGDVDAEVLRVAVQRLLDRHPLLRAAFHQLADGRIVQLIGERAELPWRYADLSALDAEQQAAAADDLKEQEQAVGFDLAAPPLLRAALIRYGAERSQLVLTLHHIVVDGWSVSLLMRQLLDGYRPGAEALRPEADPAYRAYAGWLAARDREAALGAWSDALSGFDGPARLPVRGGGTAAHRTGTVTVELSEADTAALAARTRQLGLTLGSVVQGGFGLLLGDVTGSRDVVFGSTVSGRQAPVGGVETLVGLLINTLPARLRWQPEQSLVDVLARFQDEQADLLDHQHVGLAEIQRTVGRGELFEALVVVENLPDAGEPADPTGQVRVTGSHISDAVHYPLALTVLPGARLRLRLDHDPARLDTTAARRFADRLRAVLEQVVTDPLRPVARLATLTDDERRTTLDRLAGAERALPDDTVHAAFTRQARRTPDATALVHEAGRTTYAELDARAEALAHRLVAHGVTPESVVAVAVPRSAETLVALLGVLKSGAAYLPVDTDYPADRVRYMLTDSGARTVVVTAASRTRLPELDGVTHVRLDVPDEEKAARTPQAPVAVPVHPDSAAYVMYTSGSTGRPKGVVVPHRGVVAQLAWTADRFGYGPGERVLHQYSTSFDPSVLEIFTPLLTGGTVVIARPDGHRDPAYLIELIRRERVTCVDLVPSLYGALLAEDEAAEGEWWATVRRAFSGGEALPVPLATRWRERTGVPLYNVYGPTEAVIQVTGWEAGSASEESGTVPIGRPVWNTRLYVLDRHLRPVAEGEPGELYIAGGQLARGYHGRTALTAERFVADPFGGPGERMYRTGDMVQFSGDGVLTYLGRTDHQVKIRGNRVELGEIEARLRDLPAVGDVAVVARDDERGAKHLVAYLVPAAGTALDVETVRESLSGTVPAPMVPSHFVRLEALPLTPGGKVDHKALPAPEVRRRHGRDTREGHEHQLCAIFAEVLGIDAVDADEDFFVLGGDSILSMAVSGRARKAGLPISPRDVFEHRTPAALAVTVTGTPAAARPVAADSDGVGDVTLLPIVHQLREDGGTISRFNLSMLLQAPAGADTEKLVRVLQAVLDHHDGLRLTLTRMDLGPAIPALWSARTTEPGSVDAAALLRRVDVRDLDDDALRAAVGAESDGAADRLDPDTGVMVQAVWFDAGAARPGRLLLVVHHLVVDGVSWRVLLSDLAAAWDAVVRDEPPALEPVPTSLRRFAREVAEQATSPQRQAELPYWAKTLAPGAELLPAATRTGTSGAAREHLVTLPAEETRALLTAVPAAAGADVTEVLLAALRSAVSSWRGGTADDADLLVDLERHGRDGTDADLSRTVGWFTSLHPVRLPATGDPLDALKQVKESVRSAPDSGAGYGMLRYLNPQLAPVFAQLSTAQVLFNYFGRLPAEQTRDWAPAVETDALRVEPDADLAMPYPLQVNAVCAETPQGPELRATWTWPDGGALAAADVETLGRAWADALRELVARTGTPGAAPSLTPSDVPLVALTQADIDLVERVGPGPVADIWPLSPLQEGIYFHASYDTSALDVYTAQDTFDFDHRLDADRLRAACATLLRRHPSLCAGITSDGLPEPVQLVCPAGELPLPLTEIDLTALTEAERQHRLAEISDTDRRRRFDLAAPPLFRLTLIRLTDTTDRLMLSHHLVAWDGWSQSLFLDELLELYAAAGDDGALAAPGSYRDYLSWLAGQDMDAARETWRRALGGLDEPTLVARERGDEPTIPRRRTLSLGRALSERLRSSAREHGLTINAVLSAAWALVLSSMVGRDDVVFGATVAGRPADVRGVDTTIGMFLNTVPQRITLDPAEQVGDLLRRVQAERVTVMDHEYLGLAELQRAGGHAALFDTLYVLQNFADEGAFKRLTDRHGIIGVGSVDATHYPMTLIVNPAETVQAKLEYRPDLVDDERAAATLDRFGALVERLIGDLTTPVGALDLLLPGERDRLTADWAGSREPVPDETIADMLTAQVADTPDAVALVFGERALTYAELDAHINRIARLLLARGAGPEKVVALALPRSIDMVAALFAVLRTGAAYLPLDLDHPADRLRLMVEDTGPLCLMSTTAVAPALRGDTGPLAPELLLDDEAVAAELAALPGGDITDAERPAFAHGVPDRLEHPAYVIYTSGSTGRPKGVVTPYRGLTNMQLNHQKEIFDPAIASAGGRRLRIAHTVSFAFDMSWEELLWLVEGHEVHVCDEELRRDAEALVAYCDRHRVDVVNVTPTYAQLLIEEGLLDQDDDPVVGRHRPALVLLGGEAVSDTVWTRLRRTEGTYGYNLYGPTEYTINTLGGSTTDSATPTVGMPIRNTRAYVLDTMLRPVPPGCPGELYIAGTGLARGYHDRPGLTAERFVADPFGGPGERMYRTGDLVRQRPDGLLDFLGRTDDQVKIRGYRIELGEISTALSAHPDVAHAAVVVNETAGTKRLVGYVVPEAGTETGDALVQRLRDHLKAGLPDYMVPAALMTVETLPLTVNGKLDVRALPAPDFGGTGPSRAPRTPREETLCALYAEVLGLPEGSVGIDSDFFELGGHSLLATRLVSRARTALDAELAIRDLFEAPTVAELVERAIAGNGPARPALTVGDRPDELPLSHAQQRLWVVQQIECTSAAYNFPLVMRLRGALDRDAWAAALADVTARHEALRTVFAERDGQAFQRVLPADEARPVVEHLRASEDEVPGLVDAAINRPFALAAELPLRATVIEVAPQDHVVVVLLHHITTDEWSDRPFLRDLATAYEARLTTGEAPGWEPLPVQYADYALWQQRLLGDPADPGSLAARQLEYWRTTLEGAPEELELPADRPRPARPAFSGAELDIDFDPEVHEGLRRLARDTGASMFMVVHAAVAALLHRMGAGTDIPLGSPIAGRGDEALDELVGFFVNTLVLRADLSADPSFTELLGRVRETDLAAFSHADVPFESVVEKLNPTRSLSRNPLFQVMVGYHARTGDELELPGLGVEYVPFRISSAKFDLVFSFTEHTSAEGDADSLGCRLEFATELFDQETAERIGDRLRALVAAVAAAPQAPLSQAEILSGEERRLVLDGFNGAPRTVEEAPLPALFARQVTERPDAVAVVERSRSLTYAQLDARANRIARLLAAHGVGAASVVGVAVPRSVDMVATVVAAQKLGAAFLPLDLVHPADRLTYMIEDSGAALVVGTEPVAGKIPDVPGVPVVLLDGPDTAGVLDGLPCGPVDARPVALDQASYVIYTSGSTGRPKGVVVPHEGIASLVATAVDRMGLERDSRVLQFASIGFDVFVFELAMALCHGGRLVLITDEARVAGPALTDFLADQRITHMILPPSLVSALPPGCELPEGSTVLVGTETVPPDLFERFGATANLICAYGLTEATVNSTLWPAREHGGRPGGRVPIGRPDPNTRCYVLDEHLRPVPPGVVGELYVAGRGLARGYLGKAALTSERFVADPFGAPGSRMYRTGDRARWRADGNIDFLGRVDTQVKIRGFRIELGEIEAALAAHPSVAQAAVVPDRDGDIVRLVGYAVPEAGDGTRPELDAQELRGHVAGLLPEYMVPSLVVPLDGPLPLTPNGKLDRKALPAPDWSAMTGDAHPATKTQAKLAELFCEILKLDKVGIHDNFFALGGHSMASMRLLGRVRAEFGVELSIRDVFDALTVAGIAAKLEGAVAARPSLRPAEEREESLAVAPVQRWQWESYRRSPGFDHALVLRSPGGLDADTVAAALADVVARHEPLRTAFTERDGAVFQEPVPAPALTVERCADLDARLVEVAARTPRPDREAPLRAHLLTDGDGGQALLLTMHYLAVDEWSVVPLFRDLTAAYAARAEGRAPEWEPLPVTYADYTRWAHDVLGDLSDPDSRGGQQLAYWRQTLKDVPARLALPADAPSDAATPTASGGRPGDHVGFVLDEELHAAVDRLARATGTSMFMVLHSALAALLTAHGSGTDLPIGTMVAGRTDDQLADLVGCFLNTVVLRTDTGGDPTFAELLARVRETTLGALDRQDVPFDEVVRATGLPGEGPQVMVIHHEQADLGQLEGGIGSFDAVPTGTARAELILSFYEPRGEGAVQCELIHATDLLGTAKARRLADELLNLLRTVAADPEQPLSELFTVTSLRSDNA</sequence>
<keyword evidence="2" id="KW-0596">Phosphopantetheine</keyword>
<dbReference type="PROSITE" id="PS50075">
    <property type="entry name" value="CARRIER"/>
    <property type="match status" value="4"/>
</dbReference>
<protein>
    <submittedName>
        <fullName evidence="7">Amino acid adenylation domain-containing protein</fullName>
    </submittedName>
</protein>
<dbReference type="InterPro" id="IPR020845">
    <property type="entry name" value="AMP-binding_CS"/>
</dbReference>
<dbReference type="PANTHER" id="PTHR45527">
    <property type="entry name" value="NONRIBOSOMAL PEPTIDE SYNTHETASE"/>
    <property type="match status" value="1"/>
</dbReference>
<name>A0ABV1V105_9ACTN</name>
<dbReference type="Gene3D" id="2.30.38.10">
    <property type="entry name" value="Luciferase, Domain 3"/>
    <property type="match status" value="4"/>
</dbReference>
<dbReference type="Pfam" id="PF00550">
    <property type="entry name" value="PP-binding"/>
    <property type="match status" value="4"/>
</dbReference>
<dbReference type="InterPro" id="IPR001242">
    <property type="entry name" value="Condensation_dom"/>
</dbReference>
<dbReference type="Gene3D" id="3.30.300.30">
    <property type="match status" value="4"/>
</dbReference>
<dbReference type="SMART" id="SM01294">
    <property type="entry name" value="PKS_PP_betabranch"/>
    <property type="match status" value="1"/>
</dbReference>
<dbReference type="Gene3D" id="1.10.1200.10">
    <property type="entry name" value="ACP-like"/>
    <property type="match status" value="4"/>
</dbReference>
<feature type="domain" description="Carrier" evidence="6">
    <location>
        <begin position="965"/>
        <end position="1039"/>
    </location>
</feature>
<dbReference type="InterPro" id="IPR010071">
    <property type="entry name" value="AA_adenyl_dom"/>
</dbReference>
<dbReference type="SUPFAM" id="SSF56801">
    <property type="entry name" value="Acetyl-CoA synthetase-like"/>
    <property type="match status" value="4"/>
</dbReference>
<dbReference type="InterPro" id="IPR006162">
    <property type="entry name" value="Ppantetheine_attach_site"/>
</dbReference>
<dbReference type="InterPro" id="IPR020806">
    <property type="entry name" value="PKS_PP-bd"/>
</dbReference>
<organism evidence="7 8">
    <name type="scientific">Streptomyces xantholiticus</name>
    <dbReference type="NCBI Taxonomy" id="68285"/>
    <lineage>
        <taxon>Bacteria</taxon>
        <taxon>Bacillati</taxon>
        <taxon>Actinomycetota</taxon>
        <taxon>Actinomycetes</taxon>
        <taxon>Kitasatosporales</taxon>
        <taxon>Streptomycetaceae</taxon>
        <taxon>Streptomyces</taxon>
    </lineage>
</organism>
<dbReference type="PROSITE" id="PS00012">
    <property type="entry name" value="PHOSPHOPANTETHEINE"/>
    <property type="match status" value="3"/>
</dbReference>
<dbReference type="NCBIfam" id="NF003417">
    <property type="entry name" value="PRK04813.1"/>
    <property type="match status" value="4"/>
</dbReference>
<dbReference type="InterPro" id="IPR025110">
    <property type="entry name" value="AMP-bd_C"/>
</dbReference>
<dbReference type="NCBIfam" id="TIGR01720">
    <property type="entry name" value="NRPS-para261"/>
    <property type="match status" value="1"/>
</dbReference>
<accession>A0ABV1V105</accession>
<feature type="domain" description="Carrier" evidence="6">
    <location>
        <begin position="4658"/>
        <end position="4733"/>
    </location>
</feature>
<dbReference type="InterPro" id="IPR036736">
    <property type="entry name" value="ACP-like_sf"/>
</dbReference>
<evidence type="ECO:0000259" key="6">
    <source>
        <dbReference type="PROSITE" id="PS50075"/>
    </source>
</evidence>
<dbReference type="PROSITE" id="PS00455">
    <property type="entry name" value="AMP_BINDING"/>
    <property type="match status" value="4"/>
</dbReference>
<dbReference type="Pfam" id="PF00668">
    <property type="entry name" value="Condensation"/>
    <property type="match status" value="6"/>
</dbReference>
<dbReference type="PANTHER" id="PTHR45527:SF1">
    <property type="entry name" value="FATTY ACID SYNTHASE"/>
    <property type="match status" value="1"/>
</dbReference>
<dbReference type="RefSeq" id="WP_351978008.1">
    <property type="nucleotide sequence ID" value="NZ_JBEPBX010000027.1"/>
</dbReference>
<reference evidence="7 8" key="1">
    <citation type="submission" date="2024-06" db="EMBL/GenBank/DDBJ databases">
        <title>The Natural Products Discovery Center: Release of the First 8490 Sequenced Strains for Exploring Actinobacteria Biosynthetic Diversity.</title>
        <authorList>
            <person name="Kalkreuter E."/>
            <person name="Kautsar S.A."/>
            <person name="Yang D."/>
            <person name="Bader C.D."/>
            <person name="Teijaro C.N."/>
            <person name="Fluegel L."/>
            <person name="Davis C.M."/>
            <person name="Simpson J.R."/>
            <person name="Lauterbach L."/>
            <person name="Steele A.D."/>
            <person name="Gui C."/>
            <person name="Meng S."/>
            <person name="Li G."/>
            <person name="Viehrig K."/>
            <person name="Ye F."/>
            <person name="Su P."/>
            <person name="Kiefer A.F."/>
            <person name="Nichols A."/>
            <person name="Cepeda A.J."/>
            <person name="Yan W."/>
            <person name="Fan B."/>
            <person name="Jiang Y."/>
            <person name="Adhikari A."/>
            <person name="Zheng C.-J."/>
            <person name="Schuster L."/>
            <person name="Cowan T.M."/>
            <person name="Smanski M.J."/>
            <person name="Chevrette M.G."/>
            <person name="De Carvalho L.P.S."/>
            <person name="Shen B."/>
        </authorList>
    </citation>
    <scope>NUCLEOTIDE SEQUENCE [LARGE SCALE GENOMIC DNA]</scope>
    <source>
        <strain evidence="7 8">NPDC000837</strain>
    </source>
</reference>
<dbReference type="Pfam" id="PF00501">
    <property type="entry name" value="AMP-binding"/>
    <property type="match status" value="4"/>
</dbReference>
<dbReference type="Gene3D" id="3.40.50.980">
    <property type="match status" value="8"/>
</dbReference>
<dbReference type="SUPFAM" id="SSF47336">
    <property type="entry name" value="ACP-like"/>
    <property type="match status" value="4"/>
</dbReference>
<dbReference type="SMART" id="SM00823">
    <property type="entry name" value="PKS_PP"/>
    <property type="match status" value="4"/>
</dbReference>
<dbReference type="InterPro" id="IPR010060">
    <property type="entry name" value="NRPS_synth"/>
</dbReference>
<dbReference type="CDD" id="cd19540">
    <property type="entry name" value="LCL_NRPS-like"/>
    <property type="match status" value="1"/>
</dbReference>
<dbReference type="EMBL" id="JBEPBX010000027">
    <property type="protein sequence ID" value="MER6616711.1"/>
    <property type="molecule type" value="Genomic_DNA"/>
</dbReference>
<evidence type="ECO:0000256" key="2">
    <source>
        <dbReference type="ARBA" id="ARBA00022450"/>
    </source>
</evidence>
<evidence type="ECO:0000256" key="3">
    <source>
        <dbReference type="ARBA" id="ARBA00022553"/>
    </source>
</evidence>
<dbReference type="InterPro" id="IPR009081">
    <property type="entry name" value="PP-bd_ACP"/>
</dbReference>
<feature type="domain" description="Carrier" evidence="6">
    <location>
        <begin position="3590"/>
        <end position="3667"/>
    </location>
</feature>
<feature type="domain" description="Carrier" evidence="6">
    <location>
        <begin position="2036"/>
        <end position="2110"/>
    </location>
</feature>
<dbReference type="InterPro" id="IPR000873">
    <property type="entry name" value="AMP-dep_synth/lig_dom"/>
</dbReference>
<keyword evidence="5" id="KW-0045">Antibiotic biosynthesis</keyword>
<dbReference type="Pfam" id="PF13193">
    <property type="entry name" value="AMP-binding_C"/>
    <property type="match status" value="4"/>
</dbReference>
<comment type="cofactor">
    <cofactor evidence="1">
        <name>pantetheine 4'-phosphate</name>
        <dbReference type="ChEBI" id="CHEBI:47942"/>
    </cofactor>
</comment>
<dbReference type="CDD" id="cd19543">
    <property type="entry name" value="DCL_NRPS"/>
    <property type="match status" value="2"/>
</dbReference>
<evidence type="ECO:0000313" key="7">
    <source>
        <dbReference type="EMBL" id="MER6616711.1"/>
    </source>
</evidence>
<evidence type="ECO:0000313" key="8">
    <source>
        <dbReference type="Proteomes" id="UP001445472"/>
    </source>
</evidence>